<accession>A0A917DC68</accession>
<reference evidence="2" key="1">
    <citation type="journal article" date="2014" name="Int. J. Syst. Evol. Microbiol.">
        <title>Complete genome sequence of Corynebacterium casei LMG S-19264T (=DSM 44701T), isolated from a smear-ripened cheese.</title>
        <authorList>
            <consortium name="US DOE Joint Genome Institute (JGI-PGF)"/>
            <person name="Walter F."/>
            <person name="Albersmeier A."/>
            <person name="Kalinowski J."/>
            <person name="Ruckert C."/>
        </authorList>
    </citation>
    <scope>NUCLEOTIDE SEQUENCE</scope>
    <source>
        <strain evidence="2">CGMCC 1.12506</strain>
    </source>
</reference>
<feature type="signal peptide" evidence="1">
    <location>
        <begin position="1"/>
        <end position="24"/>
    </location>
</feature>
<evidence type="ECO:0000313" key="3">
    <source>
        <dbReference type="Proteomes" id="UP000625735"/>
    </source>
</evidence>
<dbReference type="RefSeq" id="WP_188362194.1">
    <property type="nucleotide sequence ID" value="NZ_BMFG01000006.1"/>
</dbReference>
<dbReference type="AlphaFoldDB" id="A0A917DC68"/>
<dbReference type="PROSITE" id="PS51257">
    <property type="entry name" value="PROKAR_LIPOPROTEIN"/>
    <property type="match status" value="1"/>
</dbReference>
<gene>
    <name evidence="2" type="ORF">GCM10011343_17610</name>
</gene>
<sequence length="156" mass="17239">MKTKIKFFALPLLALLVLFTGCSSDDSNSSDNLFIKFTHNGVNYNFVDPFTTTSLSKNIRYFEGSDDTFVDISLWMPLVSEEGTFTITDTPFDVESYNANFSLGQDLNLDATAGSITITSVDSEYIQGTFTFSGTSFEGEDVVVTNGSFRAYNIQD</sequence>
<dbReference type="EMBL" id="BMFG01000006">
    <property type="protein sequence ID" value="GGD27890.1"/>
    <property type="molecule type" value="Genomic_DNA"/>
</dbReference>
<keyword evidence="3" id="KW-1185">Reference proteome</keyword>
<proteinExistence type="predicted"/>
<evidence type="ECO:0008006" key="4">
    <source>
        <dbReference type="Google" id="ProtNLM"/>
    </source>
</evidence>
<evidence type="ECO:0000256" key="1">
    <source>
        <dbReference type="SAM" id="SignalP"/>
    </source>
</evidence>
<comment type="caution">
    <text evidence="2">The sequence shown here is derived from an EMBL/GenBank/DDBJ whole genome shotgun (WGS) entry which is preliminary data.</text>
</comment>
<organism evidence="2 3">
    <name type="scientific">Flavobacterium orientale</name>
    <dbReference type="NCBI Taxonomy" id="1756020"/>
    <lineage>
        <taxon>Bacteria</taxon>
        <taxon>Pseudomonadati</taxon>
        <taxon>Bacteroidota</taxon>
        <taxon>Flavobacteriia</taxon>
        <taxon>Flavobacteriales</taxon>
        <taxon>Flavobacteriaceae</taxon>
        <taxon>Flavobacterium</taxon>
    </lineage>
</organism>
<feature type="chain" id="PRO_5038054348" description="Lipoprotein" evidence="1">
    <location>
        <begin position="25"/>
        <end position="156"/>
    </location>
</feature>
<keyword evidence="1" id="KW-0732">Signal</keyword>
<protein>
    <recommendedName>
        <fullName evidence="4">Lipoprotein</fullName>
    </recommendedName>
</protein>
<name>A0A917DC68_9FLAO</name>
<evidence type="ECO:0000313" key="2">
    <source>
        <dbReference type="EMBL" id="GGD27890.1"/>
    </source>
</evidence>
<reference evidence="2" key="2">
    <citation type="submission" date="2020-09" db="EMBL/GenBank/DDBJ databases">
        <authorList>
            <person name="Sun Q."/>
            <person name="Zhou Y."/>
        </authorList>
    </citation>
    <scope>NUCLEOTIDE SEQUENCE</scope>
    <source>
        <strain evidence="2">CGMCC 1.12506</strain>
    </source>
</reference>
<dbReference type="Proteomes" id="UP000625735">
    <property type="component" value="Unassembled WGS sequence"/>
</dbReference>